<evidence type="ECO:0000256" key="5">
    <source>
        <dbReference type="SAM" id="MobiDB-lite"/>
    </source>
</evidence>
<evidence type="ECO:0000256" key="2">
    <source>
        <dbReference type="ARBA" id="ARBA00022723"/>
    </source>
</evidence>
<protein>
    <recommendedName>
        <fullName evidence="6">Iron-binding zinc finger CDGSH type domain-containing protein</fullName>
    </recommendedName>
</protein>
<evidence type="ECO:0000256" key="4">
    <source>
        <dbReference type="ARBA" id="ARBA00023014"/>
    </source>
</evidence>
<keyword evidence="2" id="KW-0479">Metal-binding</keyword>
<evidence type="ECO:0000313" key="7">
    <source>
        <dbReference type="EMBL" id="POH72422.1"/>
    </source>
</evidence>
<name>A0A2S3ZTX1_ARTGL</name>
<dbReference type="Pfam" id="PF09360">
    <property type="entry name" value="zf-CDGSH"/>
    <property type="match status" value="1"/>
</dbReference>
<feature type="domain" description="Iron-binding zinc finger CDGSH type" evidence="6">
    <location>
        <begin position="33"/>
        <end position="66"/>
    </location>
</feature>
<feature type="region of interest" description="Disordered" evidence="5">
    <location>
        <begin position="63"/>
        <end position="107"/>
    </location>
</feature>
<dbReference type="AlphaFoldDB" id="A0A2S3ZTX1"/>
<accession>A0A2S3ZTX1</accession>
<sequence length="107" mass="11461">MSSQQRSSPSITACPDGLLLIRGDIELLTGTGDEITRKRKTIALCRCGASTIKPHCDGTHKLINFTTDNPQEPAAKPTEKSTTGSSTTDLQETVSDELGTERRTPSS</sequence>
<reference evidence="7 8" key="1">
    <citation type="submission" date="2018-01" db="EMBL/GenBank/DDBJ databases">
        <title>Arthrobacter sp. nov., from glaciers in China.</title>
        <authorList>
            <person name="Liu Q."/>
            <person name="Xin Y.-H."/>
        </authorList>
    </citation>
    <scope>NUCLEOTIDE SEQUENCE [LARGE SCALE GENOMIC DNA]</scope>
    <source>
        <strain evidence="7 8">HLT2-12-2</strain>
    </source>
</reference>
<dbReference type="GO" id="GO:0046872">
    <property type="term" value="F:metal ion binding"/>
    <property type="evidence" value="ECO:0007669"/>
    <property type="project" value="UniProtKB-KW"/>
</dbReference>
<dbReference type="EMBL" id="PPXC01000014">
    <property type="protein sequence ID" value="POH72422.1"/>
    <property type="molecule type" value="Genomic_DNA"/>
</dbReference>
<dbReference type="InterPro" id="IPR018967">
    <property type="entry name" value="FeS-contain_CDGSH-typ"/>
</dbReference>
<evidence type="ECO:0000259" key="6">
    <source>
        <dbReference type="SMART" id="SM00704"/>
    </source>
</evidence>
<comment type="caution">
    <text evidence="7">The sequence shown here is derived from an EMBL/GenBank/DDBJ whole genome shotgun (WGS) entry which is preliminary data.</text>
</comment>
<keyword evidence="1" id="KW-0001">2Fe-2S</keyword>
<feature type="compositionally biased region" description="Polar residues" evidence="5">
    <location>
        <begin position="80"/>
        <end position="93"/>
    </location>
</feature>
<keyword evidence="4" id="KW-0411">Iron-sulfur</keyword>
<gene>
    <name evidence="7" type="ORF">CVS27_16200</name>
</gene>
<keyword evidence="8" id="KW-1185">Reference proteome</keyword>
<dbReference type="SMART" id="SM00704">
    <property type="entry name" value="ZnF_CDGSH"/>
    <property type="match status" value="1"/>
</dbReference>
<keyword evidence="3" id="KW-0408">Iron</keyword>
<organism evidence="7 8">
    <name type="scientific">Arthrobacter glacialis</name>
    <dbReference type="NCBI Taxonomy" id="1664"/>
    <lineage>
        <taxon>Bacteria</taxon>
        <taxon>Bacillati</taxon>
        <taxon>Actinomycetota</taxon>
        <taxon>Actinomycetes</taxon>
        <taxon>Micrococcales</taxon>
        <taxon>Micrococcaceae</taxon>
        <taxon>Arthrobacter</taxon>
    </lineage>
</organism>
<evidence type="ECO:0000256" key="1">
    <source>
        <dbReference type="ARBA" id="ARBA00022714"/>
    </source>
</evidence>
<evidence type="ECO:0000313" key="8">
    <source>
        <dbReference type="Proteomes" id="UP000237061"/>
    </source>
</evidence>
<dbReference type="RefSeq" id="WP_103466878.1">
    <property type="nucleotide sequence ID" value="NZ_PPXC01000014.1"/>
</dbReference>
<evidence type="ECO:0000256" key="3">
    <source>
        <dbReference type="ARBA" id="ARBA00023004"/>
    </source>
</evidence>
<proteinExistence type="predicted"/>
<dbReference type="Proteomes" id="UP000237061">
    <property type="component" value="Unassembled WGS sequence"/>
</dbReference>
<dbReference type="GO" id="GO:0051537">
    <property type="term" value="F:2 iron, 2 sulfur cluster binding"/>
    <property type="evidence" value="ECO:0007669"/>
    <property type="project" value="UniProtKB-KW"/>
</dbReference>
<dbReference type="Gene3D" id="3.40.5.90">
    <property type="entry name" value="CDGSH iron-sulfur domain, mitoNEET-type"/>
    <property type="match status" value="1"/>
</dbReference>
<dbReference type="InterPro" id="IPR042216">
    <property type="entry name" value="MitoNEET_CISD"/>
</dbReference>
<dbReference type="GO" id="GO:0005737">
    <property type="term" value="C:cytoplasm"/>
    <property type="evidence" value="ECO:0007669"/>
    <property type="project" value="UniProtKB-ARBA"/>
</dbReference>